<keyword evidence="9" id="KW-1185">Reference proteome</keyword>
<organism evidence="8 9">
    <name type="scientific">Stylophora pistillata</name>
    <name type="common">Smooth cauliflower coral</name>
    <dbReference type="NCBI Taxonomy" id="50429"/>
    <lineage>
        <taxon>Eukaryota</taxon>
        <taxon>Metazoa</taxon>
        <taxon>Cnidaria</taxon>
        <taxon>Anthozoa</taxon>
        <taxon>Hexacorallia</taxon>
        <taxon>Scleractinia</taxon>
        <taxon>Astrocoeniina</taxon>
        <taxon>Pocilloporidae</taxon>
        <taxon>Stylophora</taxon>
    </lineage>
</organism>
<reference evidence="9" key="1">
    <citation type="journal article" date="2017" name="bioRxiv">
        <title>Comparative analysis of the genomes of Stylophora pistillata and Acropora digitifera provides evidence for extensive differences between species of corals.</title>
        <authorList>
            <person name="Voolstra C.R."/>
            <person name="Li Y."/>
            <person name="Liew Y.J."/>
            <person name="Baumgarten S."/>
            <person name="Zoccola D."/>
            <person name="Flot J.-F."/>
            <person name="Tambutte S."/>
            <person name="Allemand D."/>
            <person name="Aranda M."/>
        </authorList>
    </citation>
    <scope>NUCLEOTIDE SEQUENCE [LARGE SCALE GENOMIC DNA]</scope>
</reference>
<keyword evidence="5" id="KW-0539">Nucleus</keyword>
<dbReference type="GO" id="GO:0030261">
    <property type="term" value="P:chromosome condensation"/>
    <property type="evidence" value="ECO:0007669"/>
    <property type="project" value="TreeGrafter"/>
</dbReference>
<evidence type="ECO:0000313" key="9">
    <source>
        <dbReference type="Proteomes" id="UP000225706"/>
    </source>
</evidence>
<dbReference type="Pfam" id="PF00538">
    <property type="entry name" value="Linker_histone"/>
    <property type="match status" value="1"/>
</dbReference>
<dbReference type="GO" id="GO:0031492">
    <property type="term" value="F:nucleosomal DNA binding"/>
    <property type="evidence" value="ECO:0007669"/>
    <property type="project" value="TreeGrafter"/>
</dbReference>
<keyword evidence="4" id="KW-0238">DNA-binding</keyword>
<dbReference type="GO" id="GO:0003690">
    <property type="term" value="F:double-stranded DNA binding"/>
    <property type="evidence" value="ECO:0007669"/>
    <property type="project" value="TreeGrafter"/>
</dbReference>
<evidence type="ECO:0000256" key="6">
    <source>
        <dbReference type="SAM" id="MobiDB-lite"/>
    </source>
</evidence>
<dbReference type="GO" id="GO:0005634">
    <property type="term" value="C:nucleus"/>
    <property type="evidence" value="ECO:0007669"/>
    <property type="project" value="UniProtKB-SubCell"/>
</dbReference>
<dbReference type="SUPFAM" id="SSF46785">
    <property type="entry name" value="Winged helix' DNA-binding domain"/>
    <property type="match status" value="1"/>
</dbReference>
<evidence type="ECO:0000256" key="2">
    <source>
        <dbReference type="ARBA" id="ARBA00004286"/>
    </source>
</evidence>
<dbReference type="GO" id="GO:0000786">
    <property type="term" value="C:nucleosome"/>
    <property type="evidence" value="ECO:0007669"/>
    <property type="project" value="InterPro"/>
</dbReference>
<dbReference type="AlphaFoldDB" id="A0A2B4SSY5"/>
<sequence>MSKPTVSHPKYIEMVVNAIKALGDKSGLSRQAINKYIVKEYKLTENNHHNAMLKQALQRGSGANGPLVHKKGKGAAGSFKIKPAPVKPAKPATKKAPAKKNPAKKAPAKKKVPARKPAQSVELATPPATPASALEKPTKTAKPKKYRLMAIMPRDITDPMKDKIVKKPSTTQAVSPNTQSCVMMVASVNGMLKIDTMMSAAARLRINKLYLKKVLAELFNYYFVNILEDANGITEMEYGRGFIEHPNLSKTFDCVPRDLLLAKLKAYGVAEHGVALLRSYLSGRSQRVKVGACINAYPDDEQIYASEKDPVKLEMKLQWQLLEADQWFGINGIITNPDKYQAMILGFTMNDTNIPVKDNIDLLAENIDKNLQFNSHV</sequence>
<evidence type="ECO:0000256" key="1">
    <source>
        <dbReference type="ARBA" id="ARBA00004123"/>
    </source>
</evidence>
<dbReference type="PANTHER" id="PTHR11467">
    <property type="entry name" value="HISTONE H1"/>
    <property type="match status" value="1"/>
</dbReference>
<dbReference type="EMBL" id="LSMT01000028">
    <property type="protein sequence ID" value="PFX32010.1"/>
    <property type="molecule type" value="Genomic_DNA"/>
</dbReference>
<dbReference type="CDD" id="cd00073">
    <property type="entry name" value="H15"/>
    <property type="match status" value="1"/>
</dbReference>
<dbReference type="OrthoDB" id="10070354at2759"/>
<gene>
    <name evidence="8" type="ORF">AWC38_SpisGene3137</name>
</gene>
<feature type="compositionally biased region" description="Basic residues" evidence="6">
    <location>
        <begin position="92"/>
        <end position="114"/>
    </location>
</feature>
<feature type="region of interest" description="Disordered" evidence="6">
    <location>
        <begin position="61"/>
        <end position="139"/>
    </location>
</feature>
<dbReference type="InterPro" id="IPR036390">
    <property type="entry name" value="WH_DNA-bd_sf"/>
</dbReference>
<keyword evidence="3" id="KW-0158">Chromosome</keyword>
<feature type="compositionally biased region" description="Low complexity" evidence="6">
    <location>
        <begin position="80"/>
        <end position="91"/>
    </location>
</feature>
<protein>
    <submittedName>
        <fullName evidence="8">Histone H1-delta</fullName>
    </submittedName>
</protein>
<dbReference type="InterPro" id="IPR036388">
    <property type="entry name" value="WH-like_DNA-bd_sf"/>
</dbReference>
<dbReference type="Gene3D" id="1.10.10.10">
    <property type="entry name" value="Winged helix-like DNA-binding domain superfamily/Winged helix DNA-binding domain"/>
    <property type="match status" value="1"/>
</dbReference>
<evidence type="ECO:0000256" key="5">
    <source>
        <dbReference type="ARBA" id="ARBA00023242"/>
    </source>
</evidence>
<accession>A0A2B4SSY5</accession>
<dbReference type="GO" id="GO:0006334">
    <property type="term" value="P:nucleosome assembly"/>
    <property type="evidence" value="ECO:0007669"/>
    <property type="project" value="InterPro"/>
</dbReference>
<comment type="caution">
    <text evidence="8">The sequence shown here is derived from an EMBL/GenBank/DDBJ whole genome shotgun (WGS) entry which is preliminary data.</text>
</comment>
<dbReference type="STRING" id="50429.A0A2B4SSY5"/>
<dbReference type="Proteomes" id="UP000225706">
    <property type="component" value="Unassembled WGS sequence"/>
</dbReference>
<dbReference type="InterPro" id="IPR005818">
    <property type="entry name" value="Histone_H1/H5_H15"/>
</dbReference>
<feature type="domain" description="H15" evidence="7">
    <location>
        <begin position="7"/>
        <end position="83"/>
    </location>
</feature>
<dbReference type="GO" id="GO:0045910">
    <property type="term" value="P:negative regulation of DNA recombination"/>
    <property type="evidence" value="ECO:0007669"/>
    <property type="project" value="TreeGrafter"/>
</dbReference>
<dbReference type="SMART" id="SM00526">
    <property type="entry name" value="H15"/>
    <property type="match status" value="1"/>
</dbReference>
<evidence type="ECO:0000256" key="3">
    <source>
        <dbReference type="ARBA" id="ARBA00022454"/>
    </source>
</evidence>
<comment type="subcellular location">
    <subcellularLocation>
        <location evidence="2">Chromosome</location>
    </subcellularLocation>
    <subcellularLocation>
        <location evidence="1">Nucleus</location>
    </subcellularLocation>
</comment>
<evidence type="ECO:0000256" key="4">
    <source>
        <dbReference type="ARBA" id="ARBA00023125"/>
    </source>
</evidence>
<evidence type="ECO:0000259" key="7">
    <source>
        <dbReference type="PROSITE" id="PS51504"/>
    </source>
</evidence>
<dbReference type="FunFam" id="1.10.10.10:FF:000140">
    <property type="entry name" value="Histone H1.0"/>
    <property type="match status" value="1"/>
</dbReference>
<proteinExistence type="predicted"/>
<dbReference type="PROSITE" id="PS51504">
    <property type="entry name" value="H15"/>
    <property type="match status" value="1"/>
</dbReference>
<evidence type="ECO:0000313" key="8">
    <source>
        <dbReference type="EMBL" id="PFX32010.1"/>
    </source>
</evidence>
<name>A0A2B4SSY5_STYPI</name>
<dbReference type="PANTHER" id="PTHR11467:SF36">
    <property type="entry name" value="HISTONE 24-RELATED"/>
    <property type="match status" value="1"/>
</dbReference>